<comment type="caution">
    <text evidence="2">The sequence shown here is derived from an EMBL/GenBank/DDBJ whole genome shotgun (WGS) entry which is preliminary data.</text>
</comment>
<proteinExistence type="predicted"/>
<dbReference type="Proteomes" id="UP001498398">
    <property type="component" value="Unassembled WGS sequence"/>
</dbReference>
<protein>
    <submittedName>
        <fullName evidence="2">Uncharacterized protein</fullName>
    </submittedName>
</protein>
<reference evidence="2 3" key="1">
    <citation type="submission" date="2024-01" db="EMBL/GenBank/DDBJ databases">
        <title>A draft genome for the cacao thread blight pathogen Marasmiellus scandens.</title>
        <authorList>
            <person name="Baruah I.K."/>
            <person name="Leung J."/>
            <person name="Bukari Y."/>
            <person name="Amoako-Attah I."/>
            <person name="Meinhardt L.W."/>
            <person name="Bailey B.A."/>
            <person name="Cohen S.P."/>
        </authorList>
    </citation>
    <scope>NUCLEOTIDE SEQUENCE [LARGE SCALE GENOMIC DNA]</scope>
    <source>
        <strain evidence="2 3">GH-19</strain>
    </source>
</reference>
<accession>A0ABR1IVL8</accession>
<dbReference type="EMBL" id="JBANRG010000067">
    <property type="protein sequence ID" value="KAK7440607.1"/>
    <property type="molecule type" value="Genomic_DNA"/>
</dbReference>
<name>A0ABR1IVL8_9AGAR</name>
<organism evidence="2 3">
    <name type="scientific">Marasmiellus scandens</name>
    <dbReference type="NCBI Taxonomy" id="2682957"/>
    <lineage>
        <taxon>Eukaryota</taxon>
        <taxon>Fungi</taxon>
        <taxon>Dikarya</taxon>
        <taxon>Basidiomycota</taxon>
        <taxon>Agaricomycotina</taxon>
        <taxon>Agaricomycetes</taxon>
        <taxon>Agaricomycetidae</taxon>
        <taxon>Agaricales</taxon>
        <taxon>Marasmiineae</taxon>
        <taxon>Omphalotaceae</taxon>
        <taxon>Marasmiellus</taxon>
    </lineage>
</organism>
<feature type="compositionally biased region" description="Acidic residues" evidence="1">
    <location>
        <begin position="410"/>
        <end position="422"/>
    </location>
</feature>
<keyword evidence="3" id="KW-1185">Reference proteome</keyword>
<sequence>MITHPNPMSEPKFPPEIIEKITLLIWRSSLSPSERILLMTTYPLLDRTWKAQFARIASREIHVPNLHYLLYLVNIVRKGKSLIYDQTDLKKHGATMTCFLDMRSYPDLTDRDRRTEDIYWILGDMGNYSGLRICFPSLKELRLEAVFYTPMHLWTSEMAQVAHTQIVLDFDEWEELKGAKKKDHFRLLQRNSNHNFTLKIAIHDPDAYLGVTNALWKYRSGPLSTYFMSLCRVVLGGCTRFRFRNPQDSPLEYETAFGRLHRLGENLQKSQRLEGTIHLFDASATFIEDSADYCYFTSKLWERCGKESSFPLDQEYRLTLRSWQWSLGGVDELGMNELRDGEWDLILPVSGERKDNQKRYRNPISPYWRCVGLEPPFSAVDNLRGLIASGMDHSSLPDDILQVPWGEPGLGEEESDGAYDSG</sequence>
<feature type="region of interest" description="Disordered" evidence="1">
    <location>
        <begin position="401"/>
        <end position="422"/>
    </location>
</feature>
<evidence type="ECO:0000313" key="2">
    <source>
        <dbReference type="EMBL" id="KAK7440607.1"/>
    </source>
</evidence>
<evidence type="ECO:0000256" key="1">
    <source>
        <dbReference type="SAM" id="MobiDB-lite"/>
    </source>
</evidence>
<gene>
    <name evidence="2" type="ORF">VKT23_016955</name>
</gene>
<evidence type="ECO:0000313" key="3">
    <source>
        <dbReference type="Proteomes" id="UP001498398"/>
    </source>
</evidence>